<dbReference type="PANTHER" id="PTHR48100:SF54">
    <property type="entry name" value="PHOSPHATASE SPAC5H10.03-RELATED"/>
    <property type="match status" value="1"/>
</dbReference>
<dbReference type="InterPro" id="IPR013078">
    <property type="entry name" value="His_Pase_superF_clade-1"/>
</dbReference>
<dbReference type="Gene3D" id="3.40.50.1240">
    <property type="entry name" value="Phosphoglycerate mutase-like"/>
    <property type="match status" value="1"/>
</dbReference>
<dbReference type="AlphaFoldDB" id="A0A2T2P7F0"/>
<dbReference type="Proteomes" id="UP000240883">
    <property type="component" value="Unassembled WGS sequence"/>
</dbReference>
<gene>
    <name evidence="1" type="ORF">BS50DRAFT_672343</name>
</gene>
<dbReference type="EMBL" id="KZ678129">
    <property type="protein sequence ID" value="PSN73476.1"/>
    <property type="molecule type" value="Genomic_DNA"/>
</dbReference>
<dbReference type="CDD" id="cd07067">
    <property type="entry name" value="HP_PGM_like"/>
    <property type="match status" value="1"/>
</dbReference>
<dbReference type="OrthoDB" id="496981at2759"/>
<dbReference type="GO" id="GO:0016791">
    <property type="term" value="F:phosphatase activity"/>
    <property type="evidence" value="ECO:0007669"/>
    <property type="project" value="TreeGrafter"/>
</dbReference>
<evidence type="ECO:0000313" key="1">
    <source>
        <dbReference type="EMBL" id="PSN73476.1"/>
    </source>
</evidence>
<dbReference type="Pfam" id="PF00300">
    <property type="entry name" value="His_Phos_1"/>
    <property type="match status" value="1"/>
</dbReference>
<proteinExistence type="predicted"/>
<sequence>MPPKIYLVRHAQGEHNATRNYAIPDPPLTAKGKGQCHDLQTKFQYHDTIDLVLASPLKRTIQTAALSFGPTLARPEVPFVLEPRLQEVSSSGCDVGTSLPELKAAIPEIFADDDLPFDLSKINYDAVHEGWNNKEGKYAYEKQALRNRAQDLRNWLFQRPENTILLVTHGAFAHFLTEDCDGADPMIGTAYINCEMRYFEFTPESKAEDAHFTETAESRASRGAQLKLKDEDPHIVEELKAVETYN</sequence>
<dbReference type="SMART" id="SM00855">
    <property type="entry name" value="PGAM"/>
    <property type="match status" value="1"/>
</dbReference>
<keyword evidence="2" id="KW-1185">Reference proteome</keyword>
<name>A0A2T2P7F0_CORCC</name>
<dbReference type="GO" id="GO:0005737">
    <property type="term" value="C:cytoplasm"/>
    <property type="evidence" value="ECO:0007669"/>
    <property type="project" value="TreeGrafter"/>
</dbReference>
<accession>A0A2T2P7F0</accession>
<organism evidence="1 2">
    <name type="scientific">Corynespora cassiicola Philippines</name>
    <dbReference type="NCBI Taxonomy" id="1448308"/>
    <lineage>
        <taxon>Eukaryota</taxon>
        <taxon>Fungi</taxon>
        <taxon>Dikarya</taxon>
        <taxon>Ascomycota</taxon>
        <taxon>Pezizomycotina</taxon>
        <taxon>Dothideomycetes</taxon>
        <taxon>Pleosporomycetidae</taxon>
        <taxon>Pleosporales</taxon>
        <taxon>Corynesporascaceae</taxon>
        <taxon>Corynespora</taxon>
    </lineage>
</organism>
<evidence type="ECO:0000313" key="2">
    <source>
        <dbReference type="Proteomes" id="UP000240883"/>
    </source>
</evidence>
<dbReference type="InterPro" id="IPR050275">
    <property type="entry name" value="PGM_Phosphatase"/>
</dbReference>
<dbReference type="InterPro" id="IPR029033">
    <property type="entry name" value="His_PPase_superfam"/>
</dbReference>
<reference evidence="1 2" key="1">
    <citation type="journal article" date="2018" name="Front. Microbiol.">
        <title>Genome-Wide Analysis of Corynespora cassiicola Leaf Fall Disease Putative Effectors.</title>
        <authorList>
            <person name="Lopez D."/>
            <person name="Ribeiro S."/>
            <person name="Label P."/>
            <person name="Fumanal B."/>
            <person name="Venisse J.S."/>
            <person name="Kohler A."/>
            <person name="de Oliveira R.R."/>
            <person name="Labutti K."/>
            <person name="Lipzen A."/>
            <person name="Lail K."/>
            <person name="Bauer D."/>
            <person name="Ohm R.A."/>
            <person name="Barry K.W."/>
            <person name="Spatafora J."/>
            <person name="Grigoriev I.V."/>
            <person name="Martin F.M."/>
            <person name="Pujade-Renaud V."/>
        </authorList>
    </citation>
    <scope>NUCLEOTIDE SEQUENCE [LARGE SCALE GENOMIC DNA]</scope>
    <source>
        <strain evidence="1 2">Philippines</strain>
    </source>
</reference>
<protein>
    <submittedName>
        <fullName evidence="1">PGAM-domain-containing protein</fullName>
    </submittedName>
</protein>
<dbReference type="SUPFAM" id="SSF53254">
    <property type="entry name" value="Phosphoglycerate mutase-like"/>
    <property type="match status" value="1"/>
</dbReference>
<dbReference type="PANTHER" id="PTHR48100">
    <property type="entry name" value="BROAD-SPECIFICITY PHOSPHATASE YOR283W-RELATED"/>
    <property type="match status" value="1"/>
</dbReference>